<feature type="region of interest" description="Disordered" evidence="3">
    <location>
        <begin position="214"/>
        <end position="244"/>
    </location>
</feature>
<dbReference type="PANTHER" id="PTHR11567:SF110">
    <property type="entry name" value="2-PHOSPHOXYLOSE PHOSPHATASE 1"/>
    <property type="match status" value="1"/>
</dbReference>
<dbReference type="Proteomes" id="UP000660262">
    <property type="component" value="Unassembled WGS sequence"/>
</dbReference>
<dbReference type="PANTHER" id="PTHR11567">
    <property type="entry name" value="ACID PHOSPHATASE-RELATED"/>
    <property type="match status" value="1"/>
</dbReference>
<proteinExistence type="inferred from homology"/>
<feature type="compositionally biased region" description="Gly residues" evidence="3">
    <location>
        <begin position="17"/>
        <end position="30"/>
    </location>
</feature>
<evidence type="ECO:0000313" key="5">
    <source>
        <dbReference type="Proteomes" id="UP000660262"/>
    </source>
</evidence>
<comment type="caution">
    <text evidence="4">The sequence shown here is derived from an EMBL/GenBank/DDBJ whole genome shotgun (WGS) entry which is preliminary data.</text>
</comment>
<keyword evidence="5" id="KW-1185">Reference proteome</keyword>
<evidence type="ECO:0000256" key="1">
    <source>
        <dbReference type="ARBA" id="ARBA00005375"/>
    </source>
</evidence>
<evidence type="ECO:0000256" key="3">
    <source>
        <dbReference type="SAM" id="MobiDB-lite"/>
    </source>
</evidence>
<organism evidence="4 5">
    <name type="scientific">Pycnococcus provasolii</name>
    <dbReference type="NCBI Taxonomy" id="41880"/>
    <lineage>
        <taxon>Eukaryota</taxon>
        <taxon>Viridiplantae</taxon>
        <taxon>Chlorophyta</taxon>
        <taxon>Pseudoscourfieldiophyceae</taxon>
        <taxon>Pseudoscourfieldiales</taxon>
        <taxon>Pycnococcaceae</taxon>
        <taxon>Pycnococcus</taxon>
    </lineage>
</organism>
<dbReference type="EMBL" id="BNJQ01000010">
    <property type="protein sequence ID" value="GHP05620.1"/>
    <property type="molecule type" value="Genomic_DNA"/>
</dbReference>
<dbReference type="InterPro" id="IPR000560">
    <property type="entry name" value="His_Pase_clade-2"/>
</dbReference>
<dbReference type="OrthoDB" id="10257284at2759"/>
<dbReference type="InterPro" id="IPR029033">
    <property type="entry name" value="His_PPase_superfam"/>
</dbReference>
<dbReference type="CDD" id="cd07061">
    <property type="entry name" value="HP_HAP_like"/>
    <property type="match status" value="1"/>
</dbReference>
<dbReference type="Gene3D" id="3.40.50.1240">
    <property type="entry name" value="Phosphoglycerate mutase-like"/>
    <property type="match status" value="1"/>
</dbReference>
<name>A0A830HII5_9CHLO</name>
<comment type="similarity">
    <text evidence="1">Belongs to the histidine acid phosphatase family.</text>
</comment>
<evidence type="ECO:0000313" key="4">
    <source>
        <dbReference type="EMBL" id="GHP05620.1"/>
    </source>
</evidence>
<dbReference type="InterPro" id="IPR050645">
    <property type="entry name" value="Histidine_acid_phosphatase"/>
</dbReference>
<sequence>MRSRLGCFRSHMHNSGSGSGGARGGVGGGKNSSSSSSRRFTGGSRGASFLGSLIGIGAAGFFSVANCACWPVWPFAKAQAAEGGAAGNSPGGMTSEHEQAGGGACYADNNNNNNNNVGNIDAQRTAAPPAVEVATDEHQTSSSRRSFGNGRWKVQALPFGAPMPPDDEWDVSFVAVVHRHGARTPLNRQFGVIDDVTWDVCDVDESKVSVPIVLANTPDGTPTSSPAPRGDQDKNQRSDIYSNGLSHRGQLSGLGYYQGYALGDWLRTRYHDRLPPLDGADAVRVRSSNLQRTLLTAKAVLNGMFDGAIPRATVIATVPDKEEYLYPPVKRCPLLKGQFHRAQEHLRQIYGEDAGELDMQLTSAAWGNASFDAPPSPFLQLMDSAMSLTAHKKEFPSKLVPLRSNGGKLFEHSTLRSSQYMAHALFADEEVAYASTAAPKEGPCPKYRADLLRCAVGRVLGDVVSQMEASAKGDAPRLMLVSGHDTTVQPLLAALSYPPASHEWPAYCGAIVFEMLTQRSTGAPFVRILYRGESLTVRDRHGQVVPKTDTGVPGATVVSLEHFMDAMSHLVLFSGNELNSHCGSAGAVEDGGPAGSSMMKD</sequence>
<dbReference type="InterPro" id="IPR033379">
    <property type="entry name" value="Acid_Pase_AS"/>
</dbReference>
<dbReference type="PROSITE" id="PS00778">
    <property type="entry name" value="HIS_ACID_PHOSPHAT_2"/>
    <property type="match status" value="1"/>
</dbReference>
<feature type="compositionally biased region" description="Low complexity" evidence="3">
    <location>
        <begin position="31"/>
        <end position="41"/>
    </location>
</feature>
<keyword evidence="2" id="KW-0378">Hydrolase</keyword>
<accession>A0A830HII5</accession>
<gene>
    <name evidence="4" type="ORF">PPROV_000437000</name>
</gene>
<dbReference type="AlphaFoldDB" id="A0A830HII5"/>
<feature type="region of interest" description="Disordered" evidence="3">
    <location>
        <begin position="1"/>
        <end position="41"/>
    </location>
</feature>
<dbReference type="Pfam" id="PF00328">
    <property type="entry name" value="His_Phos_2"/>
    <property type="match status" value="2"/>
</dbReference>
<reference evidence="4" key="1">
    <citation type="submission" date="2020-10" db="EMBL/GenBank/DDBJ databases">
        <title>Unveiling of a novel bifunctional photoreceptor, Dualchrome1, isolated from a cosmopolitan green alga.</title>
        <authorList>
            <person name="Suzuki S."/>
            <person name="Kawachi M."/>
        </authorList>
    </citation>
    <scope>NUCLEOTIDE SEQUENCE</scope>
    <source>
        <strain evidence="4">NIES 2893</strain>
    </source>
</reference>
<dbReference type="PROSITE" id="PS00616">
    <property type="entry name" value="HIS_ACID_PHOSPHAT_1"/>
    <property type="match status" value="1"/>
</dbReference>
<evidence type="ECO:0000256" key="2">
    <source>
        <dbReference type="ARBA" id="ARBA00022801"/>
    </source>
</evidence>
<dbReference type="SUPFAM" id="SSF53254">
    <property type="entry name" value="Phosphoglycerate mutase-like"/>
    <property type="match status" value="1"/>
</dbReference>
<dbReference type="GO" id="GO:0016791">
    <property type="term" value="F:phosphatase activity"/>
    <property type="evidence" value="ECO:0007669"/>
    <property type="project" value="TreeGrafter"/>
</dbReference>
<protein>
    <submittedName>
        <fullName evidence="4">Lysophosphatidic acid phosphatase type 6</fullName>
    </submittedName>
</protein>